<sequence length="273" mass="30314">MTASWMQSFNIHKDTTPTTLPTAFGEIIENTTLHSSLDEKMIESWLRQITQLSPVKRTPHYSPGIGQANKIHGSRLHKAKDDGKEMTENQQPHSNSSQQTGNLTCQIKVCKDATPPTQQSFSATARSFGRTIDINTTSPHRKNFSVTTLCTGSSKNGRQVDNIPGIVDCGEKIPQVTLPPTKQLLPDKICGEEIPQVVLPPTKQLLPDDTYTFVVFNYKTTLANINCRTGRKTNVSSGAELRHKTFHVAKTRTTVPCISMSSVRAAVERRWSR</sequence>
<accession>A0ABM0MYX1</accession>
<reference evidence="3" key="1">
    <citation type="submission" date="2025-08" db="UniProtKB">
        <authorList>
            <consortium name="RefSeq"/>
        </authorList>
    </citation>
    <scope>IDENTIFICATION</scope>
    <source>
        <tissue evidence="3">Testes</tissue>
    </source>
</reference>
<evidence type="ECO:0000313" key="3">
    <source>
        <dbReference type="RefSeq" id="XP_006825212.1"/>
    </source>
</evidence>
<feature type="region of interest" description="Disordered" evidence="1">
    <location>
        <begin position="57"/>
        <end position="101"/>
    </location>
</feature>
<proteinExistence type="predicted"/>
<dbReference type="GeneID" id="102807600"/>
<dbReference type="Proteomes" id="UP000694865">
    <property type="component" value="Unplaced"/>
</dbReference>
<name>A0ABM0MYX1_SACKO</name>
<feature type="compositionally biased region" description="Polar residues" evidence="1">
    <location>
        <begin position="88"/>
        <end position="101"/>
    </location>
</feature>
<gene>
    <name evidence="3" type="primary">LOC102807600</name>
</gene>
<dbReference type="RefSeq" id="XP_006825212.1">
    <property type="nucleotide sequence ID" value="XM_006825149.1"/>
</dbReference>
<organism evidence="2 3">
    <name type="scientific">Saccoglossus kowalevskii</name>
    <name type="common">Acorn worm</name>
    <dbReference type="NCBI Taxonomy" id="10224"/>
    <lineage>
        <taxon>Eukaryota</taxon>
        <taxon>Metazoa</taxon>
        <taxon>Hemichordata</taxon>
        <taxon>Enteropneusta</taxon>
        <taxon>Harrimaniidae</taxon>
        <taxon>Saccoglossus</taxon>
    </lineage>
</organism>
<evidence type="ECO:0000313" key="2">
    <source>
        <dbReference type="Proteomes" id="UP000694865"/>
    </source>
</evidence>
<protein>
    <submittedName>
        <fullName evidence="3">Uncharacterized protein LOC102807600</fullName>
    </submittedName>
</protein>
<keyword evidence="2" id="KW-1185">Reference proteome</keyword>
<evidence type="ECO:0000256" key="1">
    <source>
        <dbReference type="SAM" id="MobiDB-lite"/>
    </source>
</evidence>